<dbReference type="Gene3D" id="6.10.250.910">
    <property type="match status" value="1"/>
</dbReference>
<dbReference type="GO" id="GO:0051604">
    <property type="term" value="P:protein maturation"/>
    <property type="evidence" value="ECO:0007669"/>
    <property type="project" value="TreeGrafter"/>
</dbReference>
<comment type="caution">
    <text evidence="2">The sequence shown here is derived from an EMBL/GenBank/DDBJ whole genome shotgun (WGS) entry which is preliminary data.</text>
</comment>
<gene>
    <name evidence="2" type="primary">hypC</name>
    <name evidence="2" type="ORF">GW590_18715</name>
</gene>
<evidence type="ECO:0000313" key="3">
    <source>
        <dbReference type="Proteomes" id="UP000585363"/>
    </source>
</evidence>
<protein>
    <submittedName>
        <fullName evidence="2">HypC/HybG/HupF family hydrogenase formation chaperone</fullName>
    </submittedName>
</protein>
<accession>A0A848MME3</accession>
<evidence type="ECO:0000256" key="1">
    <source>
        <dbReference type="ARBA" id="ARBA00006018"/>
    </source>
</evidence>
<dbReference type="RefSeq" id="WP_169404612.1">
    <property type="nucleotide sequence ID" value="NZ_JAADJU010000011.1"/>
</dbReference>
<reference evidence="2 3" key="1">
    <citation type="submission" date="2020-01" db="EMBL/GenBank/DDBJ databases">
        <authorList>
            <person name="Lee S.D."/>
        </authorList>
    </citation>
    <scope>NUCLEOTIDE SEQUENCE [LARGE SCALE GENOMIC DNA]</scope>
    <source>
        <strain evidence="2 3">SAP-1</strain>
    </source>
</reference>
<dbReference type="PROSITE" id="PS01097">
    <property type="entry name" value="HUPF_HYPC"/>
    <property type="match status" value="1"/>
</dbReference>
<dbReference type="PANTHER" id="PTHR35177:SF2">
    <property type="entry name" value="HYDROGENASE MATURATION FACTOR HYBG"/>
    <property type="match status" value="1"/>
</dbReference>
<dbReference type="EMBL" id="JAADJU010000011">
    <property type="protein sequence ID" value="NMP28895.1"/>
    <property type="molecule type" value="Genomic_DNA"/>
</dbReference>
<dbReference type="GO" id="GO:0005506">
    <property type="term" value="F:iron ion binding"/>
    <property type="evidence" value="ECO:0007669"/>
    <property type="project" value="TreeGrafter"/>
</dbReference>
<reference evidence="2 3" key="2">
    <citation type="submission" date="2020-06" db="EMBL/GenBank/DDBJ databases">
        <title>Polyphasic characterization of a Rahnella strain isolated from tree sap.</title>
        <authorList>
            <person name="Kim I.S."/>
        </authorList>
    </citation>
    <scope>NUCLEOTIDE SEQUENCE [LARGE SCALE GENOMIC DNA]</scope>
    <source>
        <strain evidence="2 3">SAP-1</strain>
    </source>
</reference>
<comment type="similarity">
    <text evidence="1">Belongs to the HupF/HypC family.</text>
</comment>
<dbReference type="PRINTS" id="PR00445">
    <property type="entry name" value="HUPFHYPC"/>
</dbReference>
<proteinExistence type="inferred from homology"/>
<dbReference type="GO" id="GO:1902670">
    <property type="term" value="F:carbon dioxide binding"/>
    <property type="evidence" value="ECO:0007669"/>
    <property type="project" value="TreeGrafter"/>
</dbReference>
<dbReference type="FunFam" id="2.30.30.140:FF:000022">
    <property type="entry name" value="Hydrogenase assembly chaperone HybG"/>
    <property type="match status" value="1"/>
</dbReference>
<organism evidence="2 3">
    <name type="scientific">Rouxiella aceris</name>
    <dbReference type="NCBI Taxonomy" id="2703884"/>
    <lineage>
        <taxon>Bacteria</taxon>
        <taxon>Pseudomonadati</taxon>
        <taxon>Pseudomonadota</taxon>
        <taxon>Gammaproteobacteria</taxon>
        <taxon>Enterobacterales</taxon>
        <taxon>Yersiniaceae</taxon>
        <taxon>Rouxiella</taxon>
    </lineage>
</organism>
<sequence>MCIGIPGQIVALHDDAQDCAWAEVSGMRREVNIMLVLGDQPYASLLGKWILIHVGFAMSLLDEAEALDTLAALAAMGEVEDDVGLFLKGEGHDAIR</sequence>
<dbReference type="Proteomes" id="UP000585363">
    <property type="component" value="Unassembled WGS sequence"/>
</dbReference>
<evidence type="ECO:0000313" key="2">
    <source>
        <dbReference type="EMBL" id="NMP28895.1"/>
    </source>
</evidence>
<dbReference type="AlphaFoldDB" id="A0A848MME3"/>
<dbReference type="NCBIfam" id="TIGR00074">
    <property type="entry name" value="hypC_hupF"/>
    <property type="match status" value="1"/>
</dbReference>
<dbReference type="Pfam" id="PF01455">
    <property type="entry name" value="HupF_HypC"/>
    <property type="match status" value="1"/>
</dbReference>
<dbReference type="Gene3D" id="2.30.30.140">
    <property type="match status" value="1"/>
</dbReference>
<name>A0A848MME3_9GAMM</name>
<dbReference type="InterPro" id="IPR019812">
    <property type="entry name" value="Hydgase_assmbl_chp_CS"/>
</dbReference>
<dbReference type="InterPro" id="IPR001109">
    <property type="entry name" value="Hydrogenase_HupF/HypC"/>
</dbReference>
<keyword evidence="3" id="KW-1185">Reference proteome</keyword>
<dbReference type="PANTHER" id="PTHR35177">
    <property type="entry name" value="HYDROGENASE MATURATION FACTOR HYBG"/>
    <property type="match status" value="1"/>
</dbReference>
<dbReference type="SUPFAM" id="SSF159127">
    <property type="entry name" value="HupF/HypC-like"/>
    <property type="match status" value="1"/>
</dbReference>